<proteinExistence type="predicted"/>
<dbReference type="AlphaFoldDB" id="A0A078A441"/>
<accession>A0A078A441</accession>
<feature type="compositionally biased region" description="Polar residues" evidence="1">
    <location>
        <begin position="232"/>
        <end position="257"/>
    </location>
</feature>
<organism evidence="2 3">
    <name type="scientific">Stylonychia lemnae</name>
    <name type="common">Ciliate</name>
    <dbReference type="NCBI Taxonomy" id="5949"/>
    <lineage>
        <taxon>Eukaryota</taxon>
        <taxon>Sar</taxon>
        <taxon>Alveolata</taxon>
        <taxon>Ciliophora</taxon>
        <taxon>Intramacronucleata</taxon>
        <taxon>Spirotrichea</taxon>
        <taxon>Stichotrichia</taxon>
        <taxon>Sporadotrichida</taxon>
        <taxon>Oxytrichidae</taxon>
        <taxon>Stylonychinae</taxon>
        <taxon>Stylonychia</taxon>
    </lineage>
</organism>
<name>A0A078A441_STYLE</name>
<protein>
    <submittedName>
        <fullName evidence="2">Uncharacterized protein</fullName>
    </submittedName>
</protein>
<feature type="region of interest" description="Disordered" evidence="1">
    <location>
        <begin position="209"/>
        <end position="257"/>
    </location>
</feature>
<feature type="compositionally biased region" description="Polar residues" evidence="1">
    <location>
        <begin position="324"/>
        <end position="336"/>
    </location>
</feature>
<evidence type="ECO:0000256" key="1">
    <source>
        <dbReference type="SAM" id="MobiDB-lite"/>
    </source>
</evidence>
<dbReference type="Proteomes" id="UP000039865">
    <property type="component" value="Unassembled WGS sequence"/>
</dbReference>
<evidence type="ECO:0000313" key="3">
    <source>
        <dbReference type="Proteomes" id="UP000039865"/>
    </source>
</evidence>
<feature type="region of interest" description="Disordered" evidence="1">
    <location>
        <begin position="313"/>
        <end position="336"/>
    </location>
</feature>
<dbReference type="InParanoid" id="A0A078A441"/>
<sequence>MLYNQKQQPPTNKTVHPQHYHEFIIKKKRCRNTSLIETEMMSIENLDYSRKKTNIKTQNGMRPMSSRRDSALKIKSKLQQNHHYYDNASTTHKDNHRILSASHKDRKQPKEMLNNDIYEFLKSFQKSDNEETLFDQFSDKHRDGNGHKNLNQSQVQQVIEMQKNKQYQIKQGSQDFQQINQTIFVIDSKIIRQERKQLQQKRQHLLKKYSNFQVNDQQKQTMPEKSKEKQASNDAAKSMNVTQSTQEASSRSSNELQENFQKLNKLVSSAKNRSSKAKHINQLDCSSLNGFKFLTNELFQNQYLKGIQQQIEKLKESDPRTPKNHTSNQIKKGRQSANRLHSRAAELTYRKQELLPLFKNQFDFYQNQINDKQSSRILSSGRARNRLGLVAQRTQELNETLKITPLNFTVLQIPTQDKHLKNRRLIIQ</sequence>
<dbReference type="EMBL" id="CCKQ01005777">
    <property type="protein sequence ID" value="CDW77038.1"/>
    <property type="molecule type" value="Genomic_DNA"/>
</dbReference>
<reference evidence="2 3" key="1">
    <citation type="submission" date="2014-06" db="EMBL/GenBank/DDBJ databases">
        <authorList>
            <person name="Swart Estienne"/>
        </authorList>
    </citation>
    <scope>NUCLEOTIDE SEQUENCE [LARGE SCALE GENOMIC DNA]</scope>
    <source>
        <strain evidence="2 3">130c</strain>
    </source>
</reference>
<feature type="region of interest" description="Disordered" evidence="1">
    <location>
        <begin position="84"/>
        <end position="111"/>
    </location>
</feature>
<gene>
    <name evidence="2" type="primary">Contig6977.g7464</name>
    <name evidence="2" type="ORF">STYLEM_6005</name>
</gene>
<evidence type="ECO:0000313" key="2">
    <source>
        <dbReference type="EMBL" id="CDW77038.1"/>
    </source>
</evidence>
<feature type="compositionally biased region" description="Basic and acidic residues" evidence="1">
    <location>
        <begin position="222"/>
        <end position="231"/>
    </location>
</feature>
<feature type="compositionally biased region" description="Polar residues" evidence="1">
    <location>
        <begin position="210"/>
        <end position="221"/>
    </location>
</feature>
<keyword evidence="3" id="KW-1185">Reference proteome</keyword>